<keyword evidence="2" id="KW-0540">Nuclease</keyword>
<dbReference type="PROSITE" id="PS51217">
    <property type="entry name" value="UVRD_HELICASE_CTER"/>
    <property type="match status" value="1"/>
</dbReference>
<dbReference type="GO" id="GO:0043138">
    <property type="term" value="F:3'-5' DNA helicase activity"/>
    <property type="evidence" value="ECO:0007669"/>
    <property type="project" value="UniProtKB-EC"/>
</dbReference>
<dbReference type="AlphaFoldDB" id="A0A6M1RD76"/>
<feature type="domain" description="UvrD-like helicase ATP-binding" evidence="17">
    <location>
        <begin position="28"/>
        <end position="323"/>
    </location>
</feature>
<dbReference type="SUPFAM" id="SSF52540">
    <property type="entry name" value="P-loop containing nucleoside triphosphate hydrolases"/>
    <property type="match status" value="1"/>
</dbReference>
<dbReference type="InterPro" id="IPR038726">
    <property type="entry name" value="PDDEXK_AddAB-type"/>
</dbReference>
<dbReference type="GO" id="GO:0003677">
    <property type="term" value="F:DNA binding"/>
    <property type="evidence" value="ECO:0007669"/>
    <property type="project" value="UniProtKB-KW"/>
</dbReference>
<comment type="catalytic activity">
    <reaction evidence="12">
        <text>Couples ATP hydrolysis with the unwinding of duplex DNA by translocating in the 3'-5' direction.</text>
        <dbReference type="EC" id="5.6.2.4"/>
    </reaction>
</comment>
<dbReference type="GO" id="GO:0033202">
    <property type="term" value="C:DNA helicase complex"/>
    <property type="evidence" value="ECO:0007669"/>
    <property type="project" value="TreeGrafter"/>
</dbReference>
<keyword evidence="7" id="KW-0269">Exonuclease</keyword>
<dbReference type="InterPro" id="IPR011604">
    <property type="entry name" value="PDDEXK-like_dom_sf"/>
</dbReference>
<dbReference type="Gene3D" id="3.40.50.300">
    <property type="entry name" value="P-loop containing nucleotide triphosphate hydrolases"/>
    <property type="match status" value="3"/>
</dbReference>
<dbReference type="Pfam" id="PF12705">
    <property type="entry name" value="PDDEXK_1"/>
    <property type="match status" value="1"/>
</dbReference>
<dbReference type="PANTHER" id="PTHR11070:SF59">
    <property type="entry name" value="DNA 3'-5' HELICASE"/>
    <property type="match status" value="1"/>
</dbReference>
<keyword evidence="8 15" id="KW-0067">ATP-binding</keyword>
<feature type="binding site" evidence="15">
    <location>
        <begin position="49"/>
        <end position="56"/>
    </location>
    <ligand>
        <name>ATP</name>
        <dbReference type="ChEBI" id="CHEBI:30616"/>
    </ligand>
</feature>
<evidence type="ECO:0000313" key="19">
    <source>
        <dbReference type="EMBL" id="NGN95588.1"/>
    </source>
</evidence>
<keyword evidence="20" id="KW-1185">Reference proteome</keyword>
<keyword evidence="9" id="KW-0238">DNA-binding</keyword>
<name>A0A6M1RD76_9ACTN</name>
<evidence type="ECO:0000256" key="10">
    <source>
        <dbReference type="ARBA" id="ARBA00023204"/>
    </source>
</evidence>
<dbReference type="GO" id="GO:0005524">
    <property type="term" value="F:ATP binding"/>
    <property type="evidence" value="ECO:0007669"/>
    <property type="project" value="UniProtKB-UniRule"/>
</dbReference>
<dbReference type="Proteomes" id="UP000483261">
    <property type="component" value="Unassembled WGS sequence"/>
</dbReference>
<accession>A0A6M1RD76</accession>
<dbReference type="GO" id="GO:0005829">
    <property type="term" value="C:cytosol"/>
    <property type="evidence" value="ECO:0007669"/>
    <property type="project" value="TreeGrafter"/>
</dbReference>
<dbReference type="Pfam" id="PF13361">
    <property type="entry name" value="UvrD_C"/>
    <property type="match status" value="1"/>
</dbReference>
<dbReference type="InterPro" id="IPR000212">
    <property type="entry name" value="DNA_helicase_UvrD/REP"/>
</dbReference>
<evidence type="ECO:0000256" key="9">
    <source>
        <dbReference type="ARBA" id="ARBA00023125"/>
    </source>
</evidence>
<evidence type="ECO:0000256" key="3">
    <source>
        <dbReference type="ARBA" id="ARBA00022741"/>
    </source>
</evidence>
<evidence type="ECO:0000256" key="15">
    <source>
        <dbReference type="PROSITE-ProRule" id="PRU00560"/>
    </source>
</evidence>
<keyword evidence="10" id="KW-0234">DNA repair</keyword>
<dbReference type="CDD" id="cd17932">
    <property type="entry name" value="DEXQc_UvrD"/>
    <property type="match status" value="1"/>
</dbReference>
<reference evidence="19 20" key="1">
    <citation type="submission" date="2020-02" db="EMBL/GenBank/DDBJ databases">
        <title>Whole-genome analyses of novel actinobacteria.</title>
        <authorList>
            <person name="Sahin N."/>
        </authorList>
    </citation>
    <scope>NUCLEOTIDE SEQUENCE [LARGE SCALE GENOMIC DNA]</scope>
    <source>
        <strain evidence="19 20">KC13</strain>
    </source>
</reference>
<dbReference type="InterPro" id="IPR027417">
    <property type="entry name" value="P-loop_NTPase"/>
</dbReference>
<keyword evidence="4" id="KW-0227">DNA damage</keyword>
<evidence type="ECO:0000259" key="18">
    <source>
        <dbReference type="PROSITE" id="PS51217"/>
    </source>
</evidence>
<keyword evidence="6 15" id="KW-0347">Helicase</keyword>
<keyword evidence="5 15" id="KW-0378">Hydrolase</keyword>
<evidence type="ECO:0000256" key="16">
    <source>
        <dbReference type="SAM" id="MobiDB-lite"/>
    </source>
</evidence>
<dbReference type="InterPro" id="IPR014016">
    <property type="entry name" value="UvrD-like_ATP-bd"/>
</dbReference>
<evidence type="ECO:0000256" key="11">
    <source>
        <dbReference type="ARBA" id="ARBA00023235"/>
    </source>
</evidence>
<sequence length="1120" mass="120979">MSVGGFCLASPVSVAYRLAPPPSAVGVPVLDEHQRSVVEHPGGPLLVLAGPGTGKTTTLVEAVVDRIENRGVRPDQLLALTFSRKAAEQLRDRVTARLGRTLSGAVSSTFHSFAYGLVRRYAPAELYAAPLTLLSAPEADVVLQELLADHPESVRWPERFRMAVGTRGFAREVQTVTARARERGLDPDQLVALGRDEGIEEFVAAGWFLEQYLDVLGAQSAIDYPDLIMRGVIEAERHAAELRAEFTCVFVDEYQDTDPSQVALLQALAGDGRDLIVVGDPDQSIYGFRGADVNGILDFPSQFLTRERRHAPVVALGTTRRFGSRLLRASRSIAAGISVRGSIPAAAYDTFRNPHPLAQDPGRAEVLTFDTDRAETEHIADLLRRAHLEDGIDWSDMAVLVRSGRNSIPQLRRSLTAAGVPVEVASDETPLVREPAAAVLLDALGVVVDADVESELDERYVRPERCEELLTGPLGGLDATDVRALTRTLRARFPDVAAHDLVRNAVLDPGFAAGRAARPPAAERVETNTVPSSADPDRVGLDTPPPSGSGGSTSGEGEERVLGRVRRLAALLAEARAALKDGAGAEQVLWTLWDGAEWGQRLRAQVESGGPAARLAHRDLDAVVALFDTAAKIEGRQEFTSVETFLATLRAQEIPADTLADKGVRGSAVRLLTAHRSKGLEWRLVVVAHVQEGAWPDLRRRDSLLGPDRIAPALPDGRHGGLLPPLTRSAMLAEERRLFYVAATRARSRLVVTAVKSPDEDGDQPSRFINELGLREDQIRHRVGRPSRPLSLAGLVAELRRTAADPAQPLALREAAARRLQKLAATEVRGKRIAPAADPSTWWGLRAPTYASAPVRPEDRPITLSASALEAILTCPAQWFLAREAGGAVTDSSSQGFGKVVHAIAEQLARGELDAATVDDLMPFVDEVWGRLEFRTPWSAAREREAVREVLARFLTWHRRPGARTVIGFEQQLTAKVALPSGETVRLNGYADRLELDESGRIVVVDLKTGKYPPTAQEVKEHGQLGLYQLAVEHGAASSLVQGAVSGGAELIQLRHPAGSGSELPKVQVQAPEPPEIINQLEKAVATVRAEEFVARPGKQCDRCQFVALCPAQTSGSVLS</sequence>
<evidence type="ECO:0000256" key="5">
    <source>
        <dbReference type="ARBA" id="ARBA00022801"/>
    </source>
</evidence>
<keyword evidence="3 15" id="KW-0547">Nucleotide-binding</keyword>
<evidence type="ECO:0000256" key="1">
    <source>
        <dbReference type="ARBA" id="ARBA00009922"/>
    </source>
</evidence>
<evidence type="ECO:0000256" key="13">
    <source>
        <dbReference type="ARBA" id="ARBA00034808"/>
    </source>
</evidence>
<evidence type="ECO:0000256" key="2">
    <source>
        <dbReference type="ARBA" id="ARBA00022722"/>
    </source>
</evidence>
<dbReference type="Gene3D" id="3.90.320.10">
    <property type="match status" value="1"/>
</dbReference>
<keyword evidence="11" id="KW-0413">Isomerase</keyword>
<organism evidence="19 20">
    <name type="scientific">Nocardioides turkmenicus</name>
    <dbReference type="NCBI Taxonomy" id="2711220"/>
    <lineage>
        <taxon>Bacteria</taxon>
        <taxon>Bacillati</taxon>
        <taxon>Actinomycetota</taxon>
        <taxon>Actinomycetes</taxon>
        <taxon>Propionibacteriales</taxon>
        <taxon>Nocardioidaceae</taxon>
        <taxon>Nocardioides</taxon>
    </lineage>
</organism>
<comment type="caution">
    <text evidence="19">The sequence shown here is derived from an EMBL/GenBank/DDBJ whole genome shotgun (WGS) entry which is preliminary data.</text>
</comment>
<evidence type="ECO:0000256" key="8">
    <source>
        <dbReference type="ARBA" id="ARBA00022840"/>
    </source>
</evidence>
<comment type="similarity">
    <text evidence="1">Belongs to the helicase family. UvrD subfamily.</text>
</comment>
<evidence type="ECO:0000256" key="12">
    <source>
        <dbReference type="ARBA" id="ARBA00034617"/>
    </source>
</evidence>
<evidence type="ECO:0000256" key="4">
    <source>
        <dbReference type="ARBA" id="ARBA00022763"/>
    </source>
</evidence>
<comment type="catalytic activity">
    <reaction evidence="14">
        <text>ATP + H2O = ADP + phosphate + H(+)</text>
        <dbReference type="Rhea" id="RHEA:13065"/>
        <dbReference type="ChEBI" id="CHEBI:15377"/>
        <dbReference type="ChEBI" id="CHEBI:15378"/>
        <dbReference type="ChEBI" id="CHEBI:30616"/>
        <dbReference type="ChEBI" id="CHEBI:43474"/>
        <dbReference type="ChEBI" id="CHEBI:456216"/>
        <dbReference type="EC" id="5.6.2.4"/>
    </reaction>
</comment>
<dbReference type="GO" id="GO:0000725">
    <property type="term" value="P:recombinational repair"/>
    <property type="evidence" value="ECO:0007669"/>
    <property type="project" value="TreeGrafter"/>
</dbReference>
<dbReference type="Pfam" id="PF00580">
    <property type="entry name" value="UvrD-helicase"/>
    <property type="match status" value="1"/>
</dbReference>
<evidence type="ECO:0000256" key="6">
    <source>
        <dbReference type="ARBA" id="ARBA00022806"/>
    </source>
</evidence>
<feature type="domain" description="UvrD-like helicase C-terminal" evidence="18">
    <location>
        <begin position="324"/>
        <end position="679"/>
    </location>
</feature>
<dbReference type="PROSITE" id="PS51198">
    <property type="entry name" value="UVRD_HELICASE_ATP_BIND"/>
    <property type="match status" value="1"/>
</dbReference>
<evidence type="ECO:0000259" key="17">
    <source>
        <dbReference type="PROSITE" id="PS51198"/>
    </source>
</evidence>
<dbReference type="EC" id="5.6.2.4" evidence="13"/>
<dbReference type="InterPro" id="IPR014017">
    <property type="entry name" value="DNA_helicase_UvrD-like_C"/>
</dbReference>
<evidence type="ECO:0000256" key="14">
    <source>
        <dbReference type="ARBA" id="ARBA00048988"/>
    </source>
</evidence>
<proteinExistence type="inferred from homology"/>
<protein>
    <recommendedName>
        <fullName evidence="13">DNA 3'-5' helicase</fullName>
        <ecNumber evidence="13">5.6.2.4</ecNumber>
    </recommendedName>
</protein>
<dbReference type="InterPro" id="IPR013986">
    <property type="entry name" value="DExx_box_DNA_helicase_dom_sf"/>
</dbReference>
<feature type="region of interest" description="Disordered" evidence="16">
    <location>
        <begin position="516"/>
        <end position="559"/>
    </location>
</feature>
<dbReference type="Gene3D" id="1.10.10.160">
    <property type="match status" value="1"/>
</dbReference>
<evidence type="ECO:0000313" key="20">
    <source>
        <dbReference type="Proteomes" id="UP000483261"/>
    </source>
</evidence>
<dbReference type="EMBL" id="JAALAA010000027">
    <property type="protein sequence ID" value="NGN95588.1"/>
    <property type="molecule type" value="Genomic_DNA"/>
</dbReference>
<dbReference type="PANTHER" id="PTHR11070">
    <property type="entry name" value="UVRD / RECB / PCRA DNA HELICASE FAMILY MEMBER"/>
    <property type="match status" value="1"/>
</dbReference>
<gene>
    <name evidence="19" type="ORF">G5C66_22985</name>
</gene>
<dbReference type="GO" id="GO:0004527">
    <property type="term" value="F:exonuclease activity"/>
    <property type="evidence" value="ECO:0007669"/>
    <property type="project" value="UniProtKB-KW"/>
</dbReference>
<evidence type="ECO:0000256" key="7">
    <source>
        <dbReference type="ARBA" id="ARBA00022839"/>
    </source>
</evidence>